<organism evidence="2 3">
    <name type="scientific">Rossellomorea pakistanensis</name>
    <dbReference type="NCBI Taxonomy" id="992288"/>
    <lineage>
        <taxon>Bacteria</taxon>
        <taxon>Bacillati</taxon>
        <taxon>Bacillota</taxon>
        <taxon>Bacilli</taxon>
        <taxon>Bacillales</taxon>
        <taxon>Bacillaceae</taxon>
        <taxon>Rossellomorea</taxon>
    </lineage>
</organism>
<comment type="caution">
    <text evidence="2">The sequence shown here is derived from an EMBL/GenBank/DDBJ whole genome shotgun (WGS) entry which is preliminary data.</text>
</comment>
<protein>
    <submittedName>
        <fullName evidence="2">MFS family permease</fullName>
    </submittedName>
</protein>
<reference evidence="2 3" key="1">
    <citation type="submission" date="2021-01" db="EMBL/GenBank/DDBJ databases">
        <title>Genomic Encyclopedia of Type Strains, Phase IV (KMG-IV): sequencing the most valuable type-strain genomes for metagenomic binning, comparative biology and taxonomic classification.</title>
        <authorList>
            <person name="Goeker M."/>
        </authorList>
    </citation>
    <scope>NUCLEOTIDE SEQUENCE [LARGE SCALE GENOMIC DNA]</scope>
    <source>
        <strain evidence="2 3">DSM 24834</strain>
    </source>
</reference>
<dbReference type="Proteomes" id="UP001646157">
    <property type="component" value="Unassembled WGS sequence"/>
</dbReference>
<feature type="transmembrane region" description="Helical" evidence="1">
    <location>
        <begin position="6"/>
        <end position="25"/>
    </location>
</feature>
<name>A0ABS2N6Y2_9BACI</name>
<proteinExistence type="predicted"/>
<evidence type="ECO:0000313" key="3">
    <source>
        <dbReference type="Proteomes" id="UP001646157"/>
    </source>
</evidence>
<feature type="transmembrane region" description="Helical" evidence="1">
    <location>
        <begin position="297"/>
        <end position="318"/>
    </location>
</feature>
<dbReference type="InterPro" id="IPR049576">
    <property type="entry name" value="HDC-like"/>
</dbReference>
<feature type="transmembrane region" description="Helical" evidence="1">
    <location>
        <begin position="89"/>
        <end position="113"/>
    </location>
</feature>
<keyword evidence="1" id="KW-1133">Transmembrane helix</keyword>
<feature type="transmembrane region" description="Helical" evidence="1">
    <location>
        <begin position="214"/>
        <end position="235"/>
    </location>
</feature>
<keyword evidence="3" id="KW-1185">Reference proteome</keyword>
<dbReference type="EMBL" id="JAFBDZ010000001">
    <property type="protein sequence ID" value="MBM7583608.1"/>
    <property type="molecule type" value="Genomic_DNA"/>
</dbReference>
<sequence>MMDPVVATLIVLAIITVGEVVSIATRAKVPTLLVVMIGIFILFKTGIIPSNIIEASTFAVVGAVLQPALLVHMGTLIPMKVMKSQYQAVLITLIGITISVFLMLLVIPLFFGYGTAVAGAGPLTGGLIAYLVTSEALQEAGLASLVAIPIIVLTLQGVIGMPLTSLLLRKHSLNLRRSMDAGTYVAAAVAEAKVPESEIVNAASEKKPLIPKKYMQSSFILLFLIFIGGALAVGLENVTGISYSLFGLVIGIFGAYIGFYPDKVLERANGFSIAMVGLVFIVVSSLASITWANIVSVLPAVATILIVGTIGLVIGGFIGSKLFKWDPTKGISVVLTAMYGFPADYLISQEVSRSMGRTKEEEEQILNEILPPMLIGGFTSVTVGSVIIASILVKTL</sequence>
<gene>
    <name evidence="2" type="ORF">JOC86_000145</name>
</gene>
<accession>A0ABS2N6Y2</accession>
<feature type="transmembrane region" description="Helical" evidence="1">
    <location>
        <begin position="241"/>
        <end position="259"/>
    </location>
</feature>
<feature type="transmembrane region" description="Helical" evidence="1">
    <location>
        <begin position="32"/>
        <end position="52"/>
    </location>
</feature>
<keyword evidence="1" id="KW-0472">Membrane</keyword>
<feature type="transmembrane region" description="Helical" evidence="1">
    <location>
        <begin position="271"/>
        <end position="291"/>
    </location>
</feature>
<feature type="transmembrane region" description="Helical" evidence="1">
    <location>
        <begin position="142"/>
        <end position="168"/>
    </location>
</feature>
<feature type="transmembrane region" description="Helical" evidence="1">
    <location>
        <begin position="58"/>
        <end position="77"/>
    </location>
</feature>
<feature type="transmembrane region" description="Helical" evidence="1">
    <location>
        <begin position="369"/>
        <end position="393"/>
    </location>
</feature>
<evidence type="ECO:0000313" key="2">
    <source>
        <dbReference type="EMBL" id="MBM7583608.1"/>
    </source>
</evidence>
<dbReference type="CDD" id="cd21416">
    <property type="entry name" value="HDC_protein"/>
    <property type="match status" value="1"/>
</dbReference>
<evidence type="ECO:0000256" key="1">
    <source>
        <dbReference type="SAM" id="Phobius"/>
    </source>
</evidence>
<keyword evidence="1" id="KW-0812">Transmembrane</keyword>